<evidence type="ECO:0000313" key="6">
    <source>
        <dbReference type="Proteomes" id="UP000006175"/>
    </source>
</evidence>
<dbReference type="SUPFAM" id="SSF100966">
    <property type="entry name" value="Translation initiation factor 2 beta, aIF2beta, N-terminal domain"/>
    <property type="match status" value="1"/>
</dbReference>
<comment type="similarity">
    <text evidence="1">Belongs to the eIF-2-beta/eIF-5 family.</text>
</comment>
<dbReference type="Gene3D" id="3.30.30.170">
    <property type="match status" value="1"/>
</dbReference>
<evidence type="ECO:0000256" key="1">
    <source>
        <dbReference type="ARBA" id="ARBA00010397"/>
    </source>
</evidence>
<dbReference type="SMART" id="SM00653">
    <property type="entry name" value="eIF2B_5"/>
    <property type="match status" value="1"/>
</dbReference>
<dbReference type="NCBIfam" id="NF003067">
    <property type="entry name" value="PRK03988.1"/>
    <property type="match status" value="1"/>
</dbReference>
<keyword evidence="2 5" id="KW-0396">Initiation factor</keyword>
<evidence type="ECO:0000313" key="5">
    <source>
        <dbReference type="EMBL" id="AFL67068.1"/>
    </source>
</evidence>
<dbReference type="HOGENOM" id="CLU_026663_3_1_2"/>
<accession>I3XSZ4</accession>
<organism evidence="5 6">
    <name type="scientific">Desulfurococcus amylolyticus DSM 16532</name>
    <dbReference type="NCBI Taxonomy" id="768672"/>
    <lineage>
        <taxon>Archaea</taxon>
        <taxon>Thermoproteota</taxon>
        <taxon>Thermoprotei</taxon>
        <taxon>Desulfurococcales</taxon>
        <taxon>Desulfurococcaceae</taxon>
        <taxon>Desulfurococcus</taxon>
    </lineage>
</organism>
<dbReference type="PANTHER" id="PTHR23001:SF3">
    <property type="entry name" value="EUKARYOTIC TRANSLATION INITIATION FACTOR 2 SUBUNIT 2"/>
    <property type="match status" value="1"/>
</dbReference>
<evidence type="ECO:0000256" key="3">
    <source>
        <dbReference type="ARBA" id="ARBA00022917"/>
    </source>
</evidence>
<dbReference type="InterPro" id="IPR002735">
    <property type="entry name" value="Transl_init_fac_IF2/IF5_dom"/>
</dbReference>
<protein>
    <submittedName>
        <fullName evidence="5">Translation initiation factor 2 subunit beta (AeIF-2b)</fullName>
    </submittedName>
</protein>
<keyword evidence="6" id="KW-1185">Reference proteome</keyword>
<dbReference type="eggNOG" id="arCOG01640">
    <property type="taxonomic scope" value="Archaea"/>
</dbReference>
<dbReference type="InterPro" id="IPR016190">
    <property type="entry name" value="Transl_init_fac_IF2/IF5_Zn-bd"/>
</dbReference>
<evidence type="ECO:0000256" key="2">
    <source>
        <dbReference type="ARBA" id="ARBA00022540"/>
    </source>
</evidence>
<dbReference type="GO" id="GO:0003743">
    <property type="term" value="F:translation initiation factor activity"/>
    <property type="evidence" value="ECO:0007669"/>
    <property type="project" value="UniProtKB-KW"/>
</dbReference>
<gene>
    <name evidence="5" type="ORF">Desfe_1198</name>
</gene>
<dbReference type="InterPro" id="IPR045196">
    <property type="entry name" value="IF2/IF5"/>
</dbReference>
<evidence type="ECO:0000259" key="4">
    <source>
        <dbReference type="SMART" id="SM00653"/>
    </source>
</evidence>
<dbReference type="Proteomes" id="UP000006175">
    <property type="component" value="Chromosome"/>
</dbReference>
<dbReference type="AlphaFoldDB" id="I3XSZ4"/>
<dbReference type="KEGG" id="dfd:Desfe_1198"/>
<feature type="domain" description="Translation initiation factor IF2/IF5" evidence="4">
    <location>
        <begin position="30"/>
        <end position="138"/>
    </location>
</feature>
<keyword evidence="3" id="KW-0648">Protein biosynthesis</keyword>
<dbReference type="InterPro" id="IPR016189">
    <property type="entry name" value="Transl_init_fac_IF2/IF5_N"/>
</dbReference>
<proteinExistence type="inferred from homology"/>
<dbReference type="Pfam" id="PF01873">
    <property type="entry name" value="eIF-5_eIF-2B"/>
    <property type="match status" value="1"/>
</dbReference>
<dbReference type="EMBL" id="CP003321">
    <property type="protein sequence ID" value="AFL67068.1"/>
    <property type="molecule type" value="Genomic_DNA"/>
</dbReference>
<name>I3XSZ4_DESAM</name>
<dbReference type="SUPFAM" id="SSF75689">
    <property type="entry name" value="Zinc-binding domain of translation initiation factor 2 beta"/>
    <property type="match status" value="1"/>
</dbReference>
<reference evidence="5 6" key="1">
    <citation type="journal article" date="2012" name="J. Bacteriol.">
        <title>Complete Genome Sequence of Desulfurococcus fermentans, a Hyperthermophilic Cellulolytic Crenarchaeon Isolated from a Freshwater Hot Spring in Kamchatka, Russia.</title>
        <authorList>
            <person name="Susanti D."/>
            <person name="Johnson E.F."/>
            <person name="Rodriguez J.R."/>
            <person name="Anderson I."/>
            <person name="Perevalova A.A."/>
            <person name="Kyrpides N."/>
            <person name="Lucas S."/>
            <person name="Han J."/>
            <person name="Lapidus A."/>
            <person name="Cheng J.F."/>
            <person name="Goodwin L."/>
            <person name="Pitluck S."/>
            <person name="Mavrommatis K."/>
            <person name="Peters L."/>
            <person name="Land M.L."/>
            <person name="Hauser L."/>
            <person name="Gopalan V."/>
            <person name="Chan P.P."/>
            <person name="Lowe T.M."/>
            <person name="Atomi H."/>
            <person name="Bonch-Osmolovskaya E.A."/>
            <person name="Woyke T."/>
            <person name="Mukhopadhyay B."/>
        </authorList>
    </citation>
    <scope>NUCLEOTIDE SEQUENCE [LARGE SCALE GENOMIC DNA]</scope>
    <source>
        <strain evidence="5 6">DSM 16532</strain>
    </source>
</reference>
<dbReference type="PANTHER" id="PTHR23001">
    <property type="entry name" value="EUKARYOTIC TRANSLATION INITIATION FACTOR"/>
    <property type="match status" value="1"/>
</dbReference>
<sequence length="144" mass="16168">MCKLSRQSLPGYEKLVERAFEKLGGRRGSGEVFEMPHADVLVIGSKTVVQNFRQIASVLNRDEELLKRYFMKELNVPGSINEAGQLELKGKFNPQAINQLLVRFVERYVKCSTCGSTHTRLTKKGKVFVLRCDACGAETTLPAF</sequence>